<dbReference type="Gene3D" id="3.10.105.10">
    <property type="entry name" value="Dipeptide-binding Protein, Domain 3"/>
    <property type="match status" value="1"/>
</dbReference>
<dbReference type="Proteomes" id="UP000192940">
    <property type="component" value="Chromosome I"/>
</dbReference>
<protein>
    <submittedName>
        <fullName evidence="7">Peptide/nickel transport system substrate-binding protein</fullName>
    </submittedName>
</protein>
<feature type="signal peptide" evidence="5">
    <location>
        <begin position="1"/>
        <end position="24"/>
    </location>
</feature>
<dbReference type="GO" id="GO:0042597">
    <property type="term" value="C:periplasmic space"/>
    <property type="evidence" value="ECO:0007669"/>
    <property type="project" value="UniProtKB-ARBA"/>
</dbReference>
<dbReference type="Gene3D" id="3.40.190.10">
    <property type="entry name" value="Periplasmic binding protein-like II"/>
    <property type="match status" value="1"/>
</dbReference>
<dbReference type="SUPFAM" id="SSF53850">
    <property type="entry name" value="Periplasmic binding protein-like II"/>
    <property type="match status" value="1"/>
</dbReference>
<evidence type="ECO:0000256" key="2">
    <source>
        <dbReference type="ARBA" id="ARBA00022448"/>
    </source>
</evidence>
<dbReference type="GO" id="GO:1904680">
    <property type="term" value="F:peptide transmembrane transporter activity"/>
    <property type="evidence" value="ECO:0007669"/>
    <property type="project" value="TreeGrafter"/>
</dbReference>
<dbReference type="InterPro" id="IPR039424">
    <property type="entry name" value="SBP_5"/>
</dbReference>
<dbReference type="GO" id="GO:0043190">
    <property type="term" value="C:ATP-binding cassette (ABC) transporter complex"/>
    <property type="evidence" value="ECO:0007669"/>
    <property type="project" value="InterPro"/>
</dbReference>
<dbReference type="InterPro" id="IPR000914">
    <property type="entry name" value="SBP_5_dom"/>
</dbReference>
<organism evidence="7 8">
    <name type="scientific">Paenibacillus uliginis N3/975</name>
    <dbReference type="NCBI Taxonomy" id="1313296"/>
    <lineage>
        <taxon>Bacteria</taxon>
        <taxon>Bacillati</taxon>
        <taxon>Bacillota</taxon>
        <taxon>Bacilli</taxon>
        <taxon>Bacillales</taxon>
        <taxon>Paenibacillaceae</taxon>
        <taxon>Paenibacillus</taxon>
    </lineage>
</organism>
<feature type="domain" description="Solute-binding protein family 5" evidence="6">
    <location>
        <begin position="110"/>
        <end position="472"/>
    </location>
</feature>
<keyword evidence="3 5" id="KW-0732">Signal</keyword>
<evidence type="ECO:0000256" key="4">
    <source>
        <dbReference type="SAM" id="MobiDB-lite"/>
    </source>
</evidence>
<feature type="chain" id="PRO_5038487119" evidence="5">
    <location>
        <begin position="25"/>
        <end position="555"/>
    </location>
</feature>
<proteinExistence type="inferred from homology"/>
<feature type="region of interest" description="Disordered" evidence="4">
    <location>
        <begin position="28"/>
        <end position="63"/>
    </location>
</feature>
<dbReference type="PROSITE" id="PS51257">
    <property type="entry name" value="PROKAR_LIPOPROTEIN"/>
    <property type="match status" value="1"/>
</dbReference>
<dbReference type="PANTHER" id="PTHR30290">
    <property type="entry name" value="PERIPLASMIC BINDING COMPONENT OF ABC TRANSPORTER"/>
    <property type="match status" value="1"/>
</dbReference>
<evidence type="ECO:0000313" key="8">
    <source>
        <dbReference type="Proteomes" id="UP000192940"/>
    </source>
</evidence>
<reference evidence="7 8" key="1">
    <citation type="submission" date="2017-04" db="EMBL/GenBank/DDBJ databases">
        <authorList>
            <person name="Afonso C.L."/>
            <person name="Miller P.J."/>
            <person name="Scott M.A."/>
            <person name="Spackman E."/>
            <person name="Goraichik I."/>
            <person name="Dimitrov K.M."/>
            <person name="Suarez D.L."/>
            <person name="Swayne D.E."/>
        </authorList>
    </citation>
    <scope>NUCLEOTIDE SEQUENCE [LARGE SCALE GENOMIC DNA]</scope>
    <source>
        <strain evidence="7 8">N3/975</strain>
    </source>
</reference>
<evidence type="ECO:0000256" key="5">
    <source>
        <dbReference type="SAM" id="SignalP"/>
    </source>
</evidence>
<evidence type="ECO:0000256" key="3">
    <source>
        <dbReference type="ARBA" id="ARBA00022729"/>
    </source>
</evidence>
<dbReference type="InterPro" id="IPR030678">
    <property type="entry name" value="Peptide/Ni-bd"/>
</dbReference>
<accession>A0A1X7HS30</accession>
<dbReference type="EMBL" id="LT840184">
    <property type="protein sequence ID" value="SMF91935.1"/>
    <property type="molecule type" value="Genomic_DNA"/>
</dbReference>
<dbReference type="CDD" id="cd08499">
    <property type="entry name" value="PBP2_Ylib_like"/>
    <property type="match status" value="1"/>
</dbReference>
<dbReference type="AlphaFoldDB" id="A0A1X7HS30"/>
<sequence length="555" mass="61163">MAGSKRLRWIFPFLVIVIMLFVSACSGNSGSSSNGENKPPEGNSGNTTPPETGNKDKEKDKTAEGGAKDLVVAWLSDPPSMDPHMSTDQQTSVMTTHIYDTLLKHDKDLKIQPNLAESWKAVDDVTWEFKLRQGVKFSDGSVFNAEVVKANIDRMLDPKVASPRAGLVDMVKEVKVIDENTVQFVTAYPFSPLLAHLAHPGVGMVSAEGIKQDYEKVNAGEKAGAHLAQNPAGTGTFKLDNWNPGQEVKLVRNDDHWGEKAKVDSVTFKVVSEDGTRIAELETGYAHIIDPVSPSSISRVEGLDGASLNRQASLSLSYIGFNMQKKPFDDVRVRQALSMAINKDDIISGIYEGTGIPAVGPLAPNVNGYDASVKPIENNMEKAKELMKEAGLEKGFSTTIWTNDNAERIKIAEYVQSKLKELNVEVKIEVMEWGAYLAQTAEGKHDMFVLGWSTVTADADYGLYLVFHSANVGEPGNRTFTKDAELDRLLDEGRKENDPAKRQALYKQAQEKLVELAPMLYIHHQEYLDGVSDKVKGYWRHPNGIMQFHGVSIEP</sequence>
<keyword evidence="8" id="KW-1185">Reference proteome</keyword>
<name>A0A1X7HS30_9BACL</name>
<dbReference type="Pfam" id="PF00496">
    <property type="entry name" value="SBP_bac_5"/>
    <property type="match status" value="1"/>
</dbReference>
<dbReference type="RefSeq" id="WP_208916213.1">
    <property type="nucleotide sequence ID" value="NZ_LT840184.1"/>
</dbReference>
<dbReference type="GO" id="GO:0015833">
    <property type="term" value="P:peptide transport"/>
    <property type="evidence" value="ECO:0007669"/>
    <property type="project" value="TreeGrafter"/>
</dbReference>
<evidence type="ECO:0000256" key="1">
    <source>
        <dbReference type="ARBA" id="ARBA00005695"/>
    </source>
</evidence>
<evidence type="ECO:0000313" key="7">
    <source>
        <dbReference type="EMBL" id="SMF91935.1"/>
    </source>
</evidence>
<feature type="compositionally biased region" description="Basic and acidic residues" evidence="4">
    <location>
        <begin position="53"/>
        <end position="63"/>
    </location>
</feature>
<feature type="compositionally biased region" description="Low complexity" evidence="4">
    <location>
        <begin position="28"/>
        <end position="37"/>
    </location>
</feature>
<dbReference type="STRING" id="1313296.SAMN05661091_5627"/>
<keyword evidence="2" id="KW-0813">Transport</keyword>
<dbReference type="PIRSF" id="PIRSF002741">
    <property type="entry name" value="MppA"/>
    <property type="match status" value="1"/>
</dbReference>
<dbReference type="PANTHER" id="PTHR30290:SF9">
    <property type="entry name" value="OLIGOPEPTIDE-BINDING PROTEIN APPA"/>
    <property type="match status" value="1"/>
</dbReference>
<gene>
    <name evidence="7" type="ORF">SAMN05661091_5627</name>
</gene>
<comment type="similarity">
    <text evidence="1">Belongs to the bacterial solute-binding protein 5 family.</text>
</comment>
<evidence type="ECO:0000259" key="6">
    <source>
        <dbReference type="Pfam" id="PF00496"/>
    </source>
</evidence>
<dbReference type="Gene3D" id="3.90.76.10">
    <property type="entry name" value="Dipeptide-binding Protein, Domain 1"/>
    <property type="match status" value="1"/>
</dbReference>